<feature type="non-terminal residue" evidence="1">
    <location>
        <position position="1"/>
    </location>
</feature>
<sequence length="121" mass="14317">MNEEHSHFLEIKSTLQTLQKLYSKSQQDQGSLVMELKNRLQLSKDLELSKQGFKEEMQENVEENKILNELTLSSTRSLLRRQQMEISKLKEIKEKLEWEFAVNAEENNSLQQEAHQIKNDI</sequence>
<dbReference type="GO" id="GO:0005886">
    <property type="term" value="C:plasma membrane"/>
    <property type="evidence" value="ECO:0007669"/>
    <property type="project" value="TreeGrafter"/>
</dbReference>
<dbReference type="Proteomes" id="UP000257109">
    <property type="component" value="Unassembled WGS sequence"/>
</dbReference>
<reference evidence="1" key="1">
    <citation type="submission" date="2018-05" db="EMBL/GenBank/DDBJ databases">
        <title>Draft genome of Mucuna pruriens seed.</title>
        <authorList>
            <person name="Nnadi N.E."/>
            <person name="Vos R."/>
            <person name="Hasami M.H."/>
            <person name="Devisetty U.K."/>
            <person name="Aguiy J.C."/>
        </authorList>
    </citation>
    <scope>NUCLEOTIDE SEQUENCE [LARGE SCALE GENOMIC DNA]</scope>
    <source>
        <strain evidence="1">JCA_2017</strain>
    </source>
</reference>
<name>A0A371IF25_MUCPR</name>
<dbReference type="GO" id="GO:0051015">
    <property type="term" value="F:actin filament binding"/>
    <property type="evidence" value="ECO:0007669"/>
    <property type="project" value="TreeGrafter"/>
</dbReference>
<dbReference type="PANTHER" id="PTHR32258:SF27">
    <property type="entry name" value="INTERACTING (KIP1-LIKE) FAMILY PROTEIN, PUTATIVE-RELATED"/>
    <property type="match status" value="1"/>
</dbReference>
<dbReference type="AlphaFoldDB" id="A0A371IF25"/>
<dbReference type="OrthoDB" id="10255522at2759"/>
<comment type="caution">
    <text evidence="1">The sequence shown here is derived from an EMBL/GenBank/DDBJ whole genome shotgun (WGS) entry which is preliminary data.</text>
</comment>
<keyword evidence="2" id="KW-1185">Reference proteome</keyword>
<dbReference type="InterPro" id="IPR051861">
    <property type="entry name" value="NET_actin-binding_domain"/>
</dbReference>
<dbReference type="EMBL" id="QJKJ01000239">
    <property type="protein sequence ID" value="RDY13630.1"/>
    <property type="molecule type" value="Genomic_DNA"/>
</dbReference>
<accession>A0A371IF25</accession>
<evidence type="ECO:0000313" key="2">
    <source>
        <dbReference type="Proteomes" id="UP000257109"/>
    </source>
</evidence>
<gene>
    <name evidence="1" type="primary">NET1D</name>
    <name evidence="1" type="ORF">CR513_01417</name>
</gene>
<protein>
    <submittedName>
        <fullName evidence="1">Protein NETWORKED 1D</fullName>
    </submittedName>
</protein>
<proteinExistence type="predicted"/>
<organism evidence="1 2">
    <name type="scientific">Mucuna pruriens</name>
    <name type="common">Velvet bean</name>
    <name type="synonym">Dolichos pruriens</name>
    <dbReference type="NCBI Taxonomy" id="157652"/>
    <lineage>
        <taxon>Eukaryota</taxon>
        <taxon>Viridiplantae</taxon>
        <taxon>Streptophyta</taxon>
        <taxon>Embryophyta</taxon>
        <taxon>Tracheophyta</taxon>
        <taxon>Spermatophyta</taxon>
        <taxon>Magnoliopsida</taxon>
        <taxon>eudicotyledons</taxon>
        <taxon>Gunneridae</taxon>
        <taxon>Pentapetalae</taxon>
        <taxon>rosids</taxon>
        <taxon>fabids</taxon>
        <taxon>Fabales</taxon>
        <taxon>Fabaceae</taxon>
        <taxon>Papilionoideae</taxon>
        <taxon>50 kb inversion clade</taxon>
        <taxon>NPAAA clade</taxon>
        <taxon>indigoferoid/millettioid clade</taxon>
        <taxon>Phaseoleae</taxon>
        <taxon>Mucuna</taxon>
    </lineage>
</organism>
<dbReference type="STRING" id="157652.A0A371IF25"/>
<dbReference type="PANTHER" id="PTHR32258">
    <property type="entry name" value="PROTEIN NETWORKED 4A"/>
    <property type="match status" value="1"/>
</dbReference>
<evidence type="ECO:0000313" key="1">
    <source>
        <dbReference type="EMBL" id="RDY13630.1"/>
    </source>
</evidence>